<proteinExistence type="predicted"/>
<evidence type="ECO:0000313" key="1">
    <source>
        <dbReference type="EMBL" id="MFD1328266.1"/>
    </source>
</evidence>
<comment type="caution">
    <text evidence="1">The sequence shown here is derived from an EMBL/GenBank/DDBJ whole genome shotgun (WGS) entry which is preliminary data.</text>
</comment>
<keyword evidence="2" id="KW-1185">Reference proteome</keyword>
<gene>
    <name evidence="1" type="ORF">ACFQ33_10225</name>
</gene>
<reference evidence="2" key="1">
    <citation type="journal article" date="2019" name="Int. J. Syst. Evol. Microbiol.">
        <title>The Global Catalogue of Microorganisms (GCM) 10K type strain sequencing project: providing services to taxonomists for standard genome sequencing and annotation.</title>
        <authorList>
            <consortium name="The Broad Institute Genomics Platform"/>
            <consortium name="The Broad Institute Genome Sequencing Center for Infectious Disease"/>
            <person name="Wu L."/>
            <person name="Ma J."/>
        </authorList>
    </citation>
    <scope>NUCLEOTIDE SEQUENCE [LARGE SCALE GENOMIC DNA]</scope>
    <source>
        <strain evidence="2">CCUG 55609</strain>
    </source>
</reference>
<name>A0ABW3YWH8_MYCRA</name>
<sequence length="61" mass="6538">MQDTRTPKQKARTSAMARDLVDIGEGAIARDLIRRGYSAAEIETLGEAAMAEAANLFSRAA</sequence>
<evidence type="ECO:0000313" key="2">
    <source>
        <dbReference type="Proteomes" id="UP001597173"/>
    </source>
</evidence>
<dbReference type="RefSeq" id="WP_374838430.1">
    <property type="nucleotide sequence ID" value="NZ_JBHEEW010000007.1"/>
</dbReference>
<dbReference type="EMBL" id="JBHTNF010000005">
    <property type="protein sequence ID" value="MFD1328266.1"/>
    <property type="molecule type" value="Genomic_DNA"/>
</dbReference>
<organism evidence="1 2">
    <name type="scientific">Mycoplana ramosa</name>
    <name type="common">Mycoplana bullata</name>
    <dbReference type="NCBI Taxonomy" id="40837"/>
    <lineage>
        <taxon>Bacteria</taxon>
        <taxon>Pseudomonadati</taxon>
        <taxon>Pseudomonadota</taxon>
        <taxon>Alphaproteobacteria</taxon>
        <taxon>Hyphomicrobiales</taxon>
        <taxon>Rhizobiaceae</taxon>
        <taxon>Mycoplana</taxon>
    </lineage>
</organism>
<accession>A0ABW3YWH8</accession>
<protein>
    <submittedName>
        <fullName evidence="1">Uncharacterized protein</fullName>
    </submittedName>
</protein>
<dbReference type="Proteomes" id="UP001597173">
    <property type="component" value="Unassembled WGS sequence"/>
</dbReference>